<evidence type="ECO:0000313" key="2">
    <source>
        <dbReference type="EMBL" id="MFD0797188.1"/>
    </source>
</evidence>
<name>A0ABW3B332_9FLAO</name>
<dbReference type="EMBL" id="JBHTHY010000004">
    <property type="protein sequence ID" value="MFD0797188.1"/>
    <property type="molecule type" value="Genomic_DNA"/>
</dbReference>
<dbReference type="InterPro" id="IPR029030">
    <property type="entry name" value="Caspase-like_dom_sf"/>
</dbReference>
<reference evidence="3" key="1">
    <citation type="journal article" date="2019" name="Int. J. Syst. Evol. Microbiol.">
        <title>The Global Catalogue of Microorganisms (GCM) 10K type strain sequencing project: providing services to taxonomists for standard genome sequencing and annotation.</title>
        <authorList>
            <consortium name="The Broad Institute Genomics Platform"/>
            <consortium name="The Broad Institute Genome Sequencing Center for Infectious Disease"/>
            <person name="Wu L."/>
            <person name="Ma J."/>
        </authorList>
    </citation>
    <scope>NUCLEOTIDE SEQUENCE [LARGE SCALE GENOMIC DNA]</scope>
    <source>
        <strain evidence="3">CCUG 61948</strain>
    </source>
</reference>
<organism evidence="2 3">
    <name type="scientific">Maribacter chungangensis</name>
    <dbReference type="NCBI Taxonomy" id="1069117"/>
    <lineage>
        <taxon>Bacteria</taxon>
        <taxon>Pseudomonadati</taxon>
        <taxon>Bacteroidota</taxon>
        <taxon>Flavobacteriia</taxon>
        <taxon>Flavobacteriales</taxon>
        <taxon>Flavobacteriaceae</taxon>
        <taxon>Maribacter</taxon>
    </lineage>
</organism>
<proteinExistence type="predicted"/>
<dbReference type="RefSeq" id="WP_379933336.1">
    <property type="nucleotide sequence ID" value="NZ_JBHTHY010000004.1"/>
</dbReference>
<dbReference type="InterPro" id="IPR052039">
    <property type="entry name" value="Caspase-related_regulators"/>
</dbReference>
<protein>
    <submittedName>
        <fullName evidence="2">Caspase domain-containing protein</fullName>
    </submittedName>
</protein>
<dbReference type="Pfam" id="PF00656">
    <property type="entry name" value="Peptidase_C14"/>
    <property type="match status" value="1"/>
</dbReference>
<accession>A0ABW3B332</accession>
<comment type="caution">
    <text evidence="2">The sequence shown here is derived from an EMBL/GenBank/DDBJ whole genome shotgun (WGS) entry which is preliminary data.</text>
</comment>
<evidence type="ECO:0000259" key="1">
    <source>
        <dbReference type="Pfam" id="PF00656"/>
    </source>
</evidence>
<dbReference type="InterPro" id="IPR011600">
    <property type="entry name" value="Pept_C14_caspase"/>
</dbReference>
<gene>
    <name evidence="2" type="ORF">ACFQZJ_06940</name>
</gene>
<evidence type="ECO:0000313" key="3">
    <source>
        <dbReference type="Proteomes" id="UP001597012"/>
    </source>
</evidence>
<feature type="domain" description="Peptidase C14 caspase" evidence="1">
    <location>
        <begin position="484"/>
        <end position="687"/>
    </location>
</feature>
<dbReference type="Proteomes" id="UP001597012">
    <property type="component" value="Unassembled WGS sequence"/>
</dbReference>
<dbReference type="PANTHER" id="PTHR22576">
    <property type="entry name" value="MUCOSA ASSOCIATED LYMPHOID TISSUE LYMPHOMA TRANSLOCATION PROTEIN 1/PARACASPASE"/>
    <property type="match status" value="1"/>
</dbReference>
<dbReference type="Gene3D" id="3.40.50.1460">
    <property type="match status" value="1"/>
</dbReference>
<dbReference type="PANTHER" id="PTHR22576:SF37">
    <property type="entry name" value="MUCOSA-ASSOCIATED LYMPHOID TISSUE LYMPHOMA TRANSLOCATION PROTEIN 1"/>
    <property type="match status" value="1"/>
</dbReference>
<keyword evidence="3" id="KW-1185">Reference proteome</keyword>
<sequence>MQIKLSVNFYTFLALALIQVSTYANVFEYNETPLWMRSGESFLTLSGGNVLNCNWNAVGANNIDTFNLNFNIRDFDGQEKKMEFDYLEALTKLSISISAENLENLIPIYGGFSNSLYFATRSYIFKLELDLAKPHMEVIYKSLHQINNFKVYEDFYIVAEKSALKKIAESGEVLDLLEIDSKYSNFYLNHLEDSKKVSIAYTTKSNKRIYELYSFEDKFTKLRYSESEVVLGILDNSKLVLGDQENNIKIVDYKTDKILKEFNFSHLPKKLGNCQKITSDNNYYYMFFTSYEYSEVLKIQKNTGLIVQRLGSNFDFSKIEKDYCENCLTVTGNYSFQIPYLILENKLYNINNHLAISGTDFPKITISNSDNTKLEFLETTNSTFYIKGHITSTLTITEYKIEKVRETKNIGYLGEDNIRRDTVSFSTKIELFDDLNFIKISATDALFNKSVKDFTIKKLPKKSRGSIASGQLNLEETIESFEYKALLISNQNYLNGVEKLKFPNQDASNLKAVLKNKYSFKEKNIFHLKDASRDDIINSLDSLANVISTNDNLLIFYAGHGVFDENIKKGYWLPVNADPKRKTNWVSNSDIRDYLVSFKSQHTLLISDACFSGSIFEFGKRELTDKSKTITEKLLKKKSRKAMTSGLNKSVPDKSQFIKYLLKELEENKNSYLTAGQLFSQMREAILANTDNNPQFEIIKNANHEGGEFVFLRSDE</sequence>
<dbReference type="SUPFAM" id="SSF52129">
    <property type="entry name" value="Caspase-like"/>
    <property type="match status" value="1"/>
</dbReference>